<accession>A0A0F9G844</accession>
<dbReference type="AlphaFoldDB" id="A0A0F9G844"/>
<dbReference type="EMBL" id="LAZR01027457">
    <property type="protein sequence ID" value="KKL65675.1"/>
    <property type="molecule type" value="Genomic_DNA"/>
</dbReference>
<evidence type="ECO:0008006" key="2">
    <source>
        <dbReference type="Google" id="ProtNLM"/>
    </source>
</evidence>
<gene>
    <name evidence="1" type="ORF">LCGC14_2152580</name>
</gene>
<sequence length="350" mass="38859">NIEVSLKQTTFRARISWKFMKKARSTTNAFARGLDLTLRSTRTAMMLTANGYTWGDGSGVICRVKSTTDDGGANGTMTLNRAWDVASGGAPFMTIRNNQTIHILDQKGFGGAVDRGQAKVNTVDLEDDPSHIKVTVSMLVGNYAAAGIIVDDYVYLQNSITGYIDSDETDDNSPPMGLTGFYDDALVDPLQGLAVATEPFWRPHKRNATQATVIGDMNRARNAQMKRAPGNRIEYLIGTHETRERWHDALVQKAEWRNVSKLDGSYDVAVYAGRPFFADHTAPDGIVFFIPGGNVIQRYNVADFIEVVNDDNSTLHLVPNKTVYDILFTTLYEFGITRRNNLVSLRAMTW</sequence>
<evidence type="ECO:0000313" key="1">
    <source>
        <dbReference type="EMBL" id="KKL65675.1"/>
    </source>
</evidence>
<reference evidence="1" key="1">
    <citation type="journal article" date="2015" name="Nature">
        <title>Complex archaea that bridge the gap between prokaryotes and eukaryotes.</title>
        <authorList>
            <person name="Spang A."/>
            <person name="Saw J.H."/>
            <person name="Jorgensen S.L."/>
            <person name="Zaremba-Niedzwiedzka K."/>
            <person name="Martijn J."/>
            <person name="Lind A.E."/>
            <person name="van Eijk R."/>
            <person name="Schleper C."/>
            <person name="Guy L."/>
            <person name="Ettema T.J."/>
        </authorList>
    </citation>
    <scope>NUCLEOTIDE SEQUENCE</scope>
</reference>
<feature type="non-terminal residue" evidence="1">
    <location>
        <position position="1"/>
    </location>
</feature>
<proteinExistence type="predicted"/>
<organism evidence="1">
    <name type="scientific">marine sediment metagenome</name>
    <dbReference type="NCBI Taxonomy" id="412755"/>
    <lineage>
        <taxon>unclassified sequences</taxon>
        <taxon>metagenomes</taxon>
        <taxon>ecological metagenomes</taxon>
    </lineage>
</organism>
<comment type="caution">
    <text evidence="1">The sequence shown here is derived from an EMBL/GenBank/DDBJ whole genome shotgun (WGS) entry which is preliminary data.</text>
</comment>
<protein>
    <recommendedName>
        <fullName evidence="2">Phage major capsid protein</fullName>
    </recommendedName>
</protein>
<name>A0A0F9G844_9ZZZZ</name>